<gene>
    <name evidence="2" type="ORF">CLHUN_36210</name>
</gene>
<dbReference type="RefSeq" id="WP_165755794.1">
    <property type="nucleotide sequence ID" value="NZ_MZGX01000028.1"/>
</dbReference>
<keyword evidence="3" id="KW-1185">Reference proteome</keyword>
<name>A0A1V4SG60_RUMHU</name>
<dbReference type="Pfam" id="PF13416">
    <property type="entry name" value="SBP_bac_8"/>
    <property type="match status" value="1"/>
</dbReference>
<sequence length="502" mass="56106">MIKKYSLKSLGLKLITGVLTCLIFLSGLMSLEAVDAAQTVDISKQVKLKWIVIGLGDQADKKLVESSINKYLKDKINAVLDITTFSWGEFDQRMNIYIAAGEQYDINFTSSWTTNYRKMSEMNVYKDLTGMLDKYAPKTKALLGDKILKSAGVNGRIYALPVYNYNIVNSYGILLNKKLVEKYKIDTAKITKLQDMEPYLKKIKASESGIAGFYPFDSYLSGTIINTLNYDRLLYNSPAAVKRDGKSTAVVNLYETGDAKALFTMMNKWYKAGYIPKSAEATQNYYDNNKSKIFAMYSSITPTKSEEFLNSYSIDMVPVILNKPSITTESVSGAMHAISAMCKNPERALMLLELVNTDPKLSNLINYGVEEIHYKKTGTNSISQTSRGMEKYNPGSPWVFGNQTITYPLPGYTSKAVAILKDNVKNAVASPLAGFTFDSQPVAAEITKTYSITDKYINDLCIGKVNPTENLNKMNTELKKGGVQKIFTEMQLQVDRFVKNGR</sequence>
<evidence type="ECO:0000259" key="1">
    <source>
        <dbReference type="Pfam" id="PF12010"/>
    </source>
</evidence>
<comment type="caution">
    <text evidence="2">The sequence shown here is derived from an EMBL/GenBank/DDBJ whole genome shotgun (WGS) entry which is preliminary data.</text>
</comment>
<proteinExistence type="predicted"/>
<dbReference type="STRING" id="48256.CLHUN_36210"/>
<dbReference type="PANTHER" id="PTHR43649:SF17">
    <property type="entry name" value="ABC TRANSPORTER SOLUTE BINDING PROTEIN-SUGAR TRANSPORT"/>
    <property type="match status" value="1"/>
</dbReference>
<dbReference type="InterPro" id="IPR050490">
    <property type="entry name" value="Bact_solute-bd_prot1"/>
</dbReference>
<dbReference type="SUPFAM" id="SSF53850">
    <property type="entry name" value="Periplasmic binding protein-like II"/>
    <property type="match status" value="1"/>
</dbReference>
<dbReference type="EMBL" id="MZGX01000028">
    <property type="protein sequence ID" value="OPX42496.1"/>
    <property type="molecule type" value="Genomic_DNA"/>
</dbReference>
<dbReference type="AlphaFoldDB" id="A0A1V4SG60"/>
<protein>
    <recommendedName>
        <fullName evidence="1">DUF3502 domain-containing protein</fullName>
    </recommendedName>
</protein>
<organism evidence="2 3">
    <name type="scientific">Ruminiclostridium hungatei</name>
    <name type="common">Clostridium hungatei</name>
    <dbReference type="NCBI Taxonomy" id="48256"/>
    <lineage>
        <taxon>Bacteria</taxon>
        <taxon>Bacillati</taxon>
        <taxon>Bacillota</taxon>
        <taxon>Clostridia</taxon>
        <taxon>Eubacteriales</taxon>
        <taxon>Oscillospiraceae</taxon>
        <taxon>Ruminiclostridium</taxon>
    </lineage>
</organism>
<feature type="domain" description="DUF3502" evidence="1">
    <location>
        <begin position="431"/>
        <end position="499"/>
    </location>
</feature>
<dbReference type="Pfam" id="PF12010">
    <property type="entry name" value="DUF3502"/>
    <property type="match status" value="1"/>
</dbReference>
<dbReference type="Proteomes" id="UP000191554">
    <property type="component" value="Unassembled WGS sequence"/>
</dbReference>
<accession>A0A1V4SG60</accession>
<dbReference type="InterPro" id="IPR022627">
    <property type="entry name" value="DUF3502"/>
</dbReference>
<dbReference type="Gene3D" id="3.40.190.10">
    <property type="entry name" value="Periplasmic binding protein-like II"/>
    <property type="match status" value="1"/>
</dbReference>
<dbReference type="PANTHER" id="PTHR43649">
    <property type="entry name" value="ARABINOSE-BINDING PROTEIN-RELATED"/>
    <property type="match status" value="1"/>
</dbReference>
<reference evidence="2 3" key="1">
    <citation type="submission" date="2017-03" db="EMBL/GenBank/DDBJ databases">
        <title>Genome sequence of Clostridium hungatei DSM 14427.</title>
        <authorList>
            <person name="Poehlein A."/>
            <person name="Daniel R."/>
        </authorList>
    </citation>
    <scope>NUCLEOTIDE SEQUENCE [LARGE SCALE GENOMIC DNA]</scope>
    <source>
        <strain evidence="2 3">DSM 14427</strain>
    </source>
</reference>
<evidence type="ECO:0000313" key="3">
    <source>
        <dbReference type="Proteomes" id="UP000191554"/>
    </source>
</evidence>
<dbReference type="InterPro" id="IPR006059">
    <property type="entry name" value="SBP"/>
</dbReference>
<evidence type="ECO:0000313" key="2">
    <source>
        <dbReference type="EMBL" id="OPX42496.1"/>
    </source>
</evidence>